<evidence type="ECO:0000256" key="1">
    <source>
        <dbReference type="ARBA" id="ARBA00022485"/>
    </source>
</evidence>
<dbReference type="SUPFAM" id="SSF54862">
    <property type="entry name" value="4Fe-4S ferredoxins"/>
    <property type="match status" value="1"/>
</dbReference>
<gene>
    <name evidence="7" type="ORF">AVDCRST_MAG68-4675</name>
</gene>
<dbReference type="PANTHER" id="PTHR10849">
    <property type="entry name" value="NADH DEHYDROGENASE UBIQUINONE IRON-SULFUR PROTEIN 8, MITOCHONDRIAL"/>
    <property type="match status" value="1"/>
</dbReference>
<dbReference type="Gene3D" id="3.30.70.3270">
    <property type="match status" value="1"/>
</dbReference>
<keyword evidence="3" id="KW-0677">Repeat</keyword>
<protein>
    <submittedName>
        <fullName evidence="7">NADH-ubiquinone oxidoreductase chain I</fullName>
        <ecNumber evidence="7">1.6.5.3</ecNumber>
    </submittedName>
</protein>
<organism evidence="7">
    <name type="scientific">uncultured Gemmatimonadota bacterium</name>
    <dbReference type="NCBI Taxonomy" id="203437"/>
    <lineage>
        <taxon>Bacteria</taxon>
        <taxon>Pseudomonadati</taxon>
        <taxon>Gemmatimonadota</taxon>
        <taxon>environmental samples</taxon>
    </lineage>
</organism>
<dbReference type="InterPro" id="IPR010226">
    <property type="entry name" value="NADH_quinone_OxRdtase_chainI"/>
</dbReference>
<keyword evidence="2" id="KW-0479">Metal-binding</keyword>
<keyword evidence="1" id="KW-0004">4Fe-4S</keyword>
<evidence type="ECO:0000256" key="2">
    <source>
        <dbReference type="ARBA" id="ARBA00022723"/>
    </source>
</evidence>
<dbReference type="PROSITE" id="PS51379">
    <property type="entry name" value="4FE4S_FER_2"/>
    <property type="match status" value="1"/>
</dbReference>
<dbReference type="PROSITE" id="PS00198">
    <property type="entry name" value="4FE4S_FER_1"/>
    <property type="match status" value="1"/>
</dbReference>
<evidence type="ECO:0000313" key="7">
    <source>
        <dbReference type="EMBL" id="CAA9364143.1"/>
    </source>
</evidence>
<proteinExistence type="predicted"/>
<dbReference type="AlphaFoldDB" id="A0A6J4MQS6"/>
<name>A0A6J4MQS6_9BACT</name>
<keyword evidence="4" id="KW-0408">Iron</keyword>
<keyword evidence="5" id="KW-0411">Iron-sulfur</keyword>
<evidence type="ECO:0000256" key="3">
    <source>
        <dbReference type="ARBA" id="ARBA00022737"/>
    </source>
</evidence>
<feature type="non-terminal residue" evidence="7">
    <location>
        <position position="1"/>
    </location>
</feature>
<dbReference type="GO" id="GO:0016020">
    <property type="term" value="C:membrane"/>
    <property type="evidence" value="ECO:0007669"/>
    <property type="project" value="InterPro"/>
</dbReference>
<evidence type="ECO:0000256" key="4">
    <source>
        <dbReference type="ARBA" id="ARBA00023004"/>
    </source>
</evidence>
<keyword evidence="7" id="KW-0560">Oxidoreductase</keyword>
<dbReference type="GO" id="GO:0016651">
    <property type="term" value="F:oxidoreductase activity, acting on NAD(P)H"/>
    <property type="evidence" value="ECO:0007669"/>
    <property type="project" value="InterPro"/>
</dbReference>
<reference evidence="7" key="1">
    <citation type="submission" date="2020-02" db="EMBL/GenBank/DDBJ databases">
        <authorList>
            <person name="Meier V. D."/>
        </authorList>
    </citation>
    <scope>NUCLEOTIDE SEQUENCE</scope>
    <source>
        <strain evidence="7">AVDCRST_MAG68</strain>
    </source>
</reference>
<dbReference type="InterPro" id="IPR017896">
    <property type="entry name" value="4Fe4S_Fe-S-bd"/>
</dbReference>
<accession>A0A6J4MQS6</accession>
<evidence type="ECO:0000259" key="6">
    <source>
        <dbReference type="PROSITE" id="PS51379"/>
    </source>
</evidence>
<dbReference type="GO" id="GO:0051539">
    <property type="term" value="F:4 iron, 4 sulfur cluster binding"/>
    <property type="evidence" value="ECO:0007669"/>
    <property type="project" value="UniProtKB-KW"/>
</dbReference>
<dbReference type="InterPro" id="IPR017900">
    <property type="entry name" value="4Fe4S_Fe_S_CS"/>
</dbReference>
<keyword evidence="7" id="KW-0830">Ubiquinone</keyword>
<feature type="domain" description="4Fe-4S ferredoxin-type" evidence="6">
    <location>
        <begin position="12"/>
        <end position="41"/>
    </location>
</feature>
<evidence type="ECO:0000256" key="5">
    <source>
        <dbReference type="ARBA" id="ARBA00023014"/>
    </source>
</evidence>
<dbReference type="GO" id="GO:0046872">
    <property type="term" value="F:metal ion binding"/>
    <property type="evidence" value="ECO:0007669"/>
    <property type="project" value="UniProtKB-KW"/>
</dbReference>
<sequence>PGEDDEGNRYPIVYEIDEFRCIFCGMCQEVCPVEAIHVGNHYENAEYTRANFVYDLDRLQKQTHPVTLLWDPSDPAGE</sequence>
<dbReference type="EMBL" id="CADCTW010000216">
    <property type="protein sequence ID" value="CAA9364143.1"/>
    <property type="molecule type" value="Genomic_DNA"/>
</dbReference>
<dbReference type="Pfam" id="PF00037">
    <property type="entry name" value="Fer4"/>
    <property type="match status" value="1"/>
</dbReference>
<dbReference type="EC" id="1.6.5.3" evidence="7"/>